<reference evidence="2 3" key="1">
    <citation type="submission" date="2018-05" db="EMBL/GenBank/DDBJ databases">
        <title>Brachybacterium sp. M1HQ-2T, whole genome shotgun sequence.</title>
        <authorList>
            <person name="Tuo L."/>
        </authorList>
    </citation>
    <scope>NUCLEOTIDE SEQUENCE [LARGE SCALE GENOMIC DNA]</scope>
    <source>
        <strain evidence="2 3">M1HQ-2</strain>
    </source>
</reference>
<accession>A0A2U2RLM1</accession>
<dbReference type="Pfam" id="PF03009">
    <property type="entry name" value="GDPD"/>
    <property type="match status" value="1"/>
</dbReference>
<keyword evidence="3" id="KW-1185">Reference proteome</keyword>
<feature type="domain" description="GP-PDE" evidence="1">
    <location>
        <begin position="3"/>
        <end position="233"/>
    </location>
</feature>
<organism evidence="2 3">
    <name type="scientific">Brachybacterium endophyticum</name>
    <dbReference type="NCBI Taxonomy" id="2182385"/>
    <lineage>
        <taxon>Bacteria</taxon>
        <taxon>Bacillati</taxon>
        <taxon>Actinomycetota</taxon>
        <taxon>Actinomycetes</taxon>
        <taxon>Micrococcales</taxon>
        <taxon>Dermabacteraceae</taxon>
        <taxon>Brachybacterium</taxon>
    </lineage>
</organism>
<dbReference type="SUPFAM" id="SSF51695">
    <property type="entry name" value="PLC-like phosphodiesterases"/>
    <property type="match status" value="1"/>
</dbReference>
<sequence>MQPKIVGHRGAALVAPENSLRAFRAGAEAAADLLECDVHLSADGRLVVMHDTTIDRTAAEDSPLRTGALAELTRAQIDRVRLADGEPVPSLAEVLDVAQHAGIPMYVEVKAPAAAELTAQMLVDRGMDSGSTWIISFKADALRAARETAPQIPIAYIAHAADENFWPIAAELRAEAVSLQMSKLPDADVLRAHEAGFVLNAWTINDEESLQRAVALGIDTITTDDPGWARGVLAARTDTTV</sequence>
<dbReference type="Gene3D" id="3.20.20.190">
    <property type="entry name" value="Phosphatidylinositol (PI) phosphodiesterase"/>
    <property type="match status" value="1"/>
</dbReference>
<dbReference type="InterPro" id="IPR030395">
    <property type="entry name" value="GP_PDE_dom"/>
</dbReference>
<evidence type="ECO:0000313" key="2">
    <source>
        <dbReference type="EMBL" id="PWH06769.1"/>
    </source>
</evidence>
<comment type="caution">
    <text evidence="2">The sequence shown here is derived from an EMBL/GenBank/DDBJ whole genome shotgun (WGS) entry which is preliminary data.</text>
</comment>
<dbReference type="InterPro" id="IPR017946">
    <property type="entry name" value="PLC-like_Pdiesterase_TIM-brl"/>
</dbReference>
<dbReference type="GO" id="GO:0006629">
    <property type="term" value="P:lipid metabolic process"/>
    <property type="evidence" value="ECO:0007669"/>
    <property type="project" value="InterPro"/>
</dbReference>
<protein>
    <submittedName>
        <fullName evidence="2">Glycerophosphodiester phosphodiesterase</fullName>
    </submittedName>
</protein>
<gene>
    <name evidence="2" type="ORF">DEO23_07565</name>
</gene>
<dbReference type="OrthoDB" id="5241788at2"/>
<evidence type="ECO:0000313" key="3">
    <source>
        <dbReference type="Proteomes" id="UP000245590"/>
    </source>
</evidence>
<evidence type="ECO:0000259" key="1">
    <source>
        <dbReference type="PROSITE" id="PS51704"/>
    </source>
</evidence>
<dbReference type="PROSITE" id="PS51704">
    <property type="entry name" value="GP_PDE"/>
    <property type="match status" value="1"/>
</dbReference>
<dbReference type="PANTHER" id="PTHR46211">
    <property type="entry name" value="GLYCEROPHOSPHORYL DIESTER PHOSPHODIESTERASE"/>
    <property type="match status" value="1"/>
</dbReference>
<dbReference type="EMBL" id="QFKX01000002">
    <property type="protein sequence ID" value="PWH06769.1"/>
    <property type="molecule type" value="Genomic_DNA"/>
</dbReference>
<name>A0A2U2RLM1_9MICO</name>
<dbReference type="GO" id="GO:0008081">
    <property type="term" value="F:phosphoric diester hydrolase activity"/>
    <property type="evidence" value="ECO:0007669"/>
    <property type="project" value="InterPro"/>
</dbReference>
<dbReference type="PANTHER" id="PTHR46211:SF14">
    <property type="entry name" value="GLYCEROPHOSPHODIESTER PHOSPHODIESTERASE"/>
    <property type="match status" value="1"/>
</dbReference>
<proteinExistence type="predicted"/>
<dbReference type="RefSeq" id="WP_109275364.1">
    <property type="nucleotide sequence ID" value="NZ_QFKX01000002.1"/>
</dbReference>
<dbReference type="Proteomes" id="UP000245590">
    <property type="component" value="Unassembled WGS sequence"/>
</dbReference>
<dbReference type="AlphaFoldDB" id="A0A2U2RLM1"/>